<dbReference type="GO" id="GO:0005886">
    <property type="term" value="C:plasma membrane"/>
    <property type="evidence" value="ECO:0007669"/>
    <property type="project" value="UniProtKB-SubCell"/>
</dbReference>
<organism evidence="8 9">
    <name type="scientific">Caecibacteroides pullorum</name>
    <dbReference type="NCBI Taxonomy" id="2725562"/>
    <lineage>
        <taxon>Bacteria</taxon>
        <taxon>Pseudomonadati</taxon>
        <taxon>Bacteroidota</taxon>
        <taxon>Bacteroidia</taxon>
        <taxon>Bacteroidales</taxon>
        <taxon>Bacteroidaceae</taxon>
        <taxon>Caecibacteroides</taxon>
    </lineage>
</organism>
<sequence length="296" mass="34613">MEGLNHKDWKGVTGGTPWMQRMLVAWFRFSPLIIPYFCMAWVVPFYMIFNHNGYLAIYRYFRNRHGYGRLKAFIYVYINHFRFGQIIIDRFTMYAGKHFEMEIEGQDMFDELDNSDDGFIQLSSHVGNYELAGYSLKPQKKSFNVLVFAGETKQVMNGRHSMFAGKRIQMIPISEDMSHIFLINNALSERNIVSIPGDRVFGSPRSVKCNFMGGEASFPLGPFAMATQRGINMLAVFVMKKSIHKYCIYVKRISVPADVDRKMKAHALAQVYADELEMMMRKYPAQWFNYFDFWKQ</sequence>
<gene>
    <name evidence="8" type="ORF">H6D15_10440</name>
</gene>
<feature type="transmembrane region" description="Helical" evidence="7">
    <location>
        <begin position="25"/>
        <end position="49"/>
    </location>
</feature>
<dbReference type="GO" id="GO:0016746">
    <property type="term" value="F:acyltransferase activity"/>
    <property type="evidence" value="ECO:0007669"/>
    <property type="project" value="UniProtKB-KW"/>
</dbReference>
<keyword evidence="9" id="KW-1185">Reference proteome</keyword>
<evidence type="ECO:0000256" key="7">
    <source>
        <dbReference type="SAM" id="Phobius"/>
    </source>
</evidence>
<keyword evidence="7" id="KW-0812">Transmembrane</keyword>
<keyword evidence="7" id="KW-1133">Transmembrane helix</keyword>
<reference evidence="8 9" key="1">
    <citation type="journal article" date="2021" name="Sci. Rep.">
        <title>The distribution of antibiotic resistance genes in chicken gut microbiota commensals.</title>
        <authorList>
            <person name="Juricova H."/>
            <person name="Matiasovicova J."/>
            <person name="Kubasova T."/>
            <person name="Cejkova D."/>
            <person name="Rychlik I."/>
        </authorList>
    </citation>
    <scope>NUCLEOTIDE SEQUENCE [LARGE SCALE GENOMIC DNA]</scope>
    <source>
        <strain evidence="8 9">An421</strain>
    </source>
</reference>
<dbReference type="RefSeq" id="WP_204969750.1">
    <property type="nucleotide sequence ID" value="NZ_JAAZTS010000016.1"/>
</dbReference>
<protein>
    <recommendedName>
        <fullName evidence="10">Lipid A biosynthesis lauroyl acyltransferase</fullName>
    </recommendedName>
</protein>
<dbReference type="CDD" id="cd07984">
    <property type="entry name" value="LPLAT_LABLAT-like"/>
    <property type="match status" value="1"/>
</dbReference>
<proteinExistence type="predicted"/>
<dbReference type="Proteomes" id="UP000698924">
    <property type="component" value="Unassembled WGS sequence"/>
</dbReference>
<dbReference type="EMBL" id="JACJMO010000016">
    <property type="protein sequence ID" value="MBM6858010.1"/>
    <property type="molecule type" value="Genomic_DNA"/>
</dbReference>
<keyword evidence="2" id="KW-1003">Cell membrane</keyword>
<evidence type="ECO:0000256" key="3">
    <source>
        <dbReference type="ARBA" id="ARBA00022519"/>
    </source>
</evidence>
<accession>A0AA40ZU85</accession>
<dbReference type="InterPro" id="IPR004960">
    <property type="entry name" value="LipA_acyltrans"/>
</dbReference>
<evidence type="ECO:0008006" key="10">
    <source>
        <dbReference type="Google" id="ProtNLM"/>
    </source>
</evidence>
<dbReference type="PANTHER" id="PTHR30606">
    <property type="entry name" value="LIPID A BIOSYNTHESIS LAUROYL ACYLTRANSFERASE"/>
    <property type="match status" value="1"/>
</dbReference>
<dbReference type="GO" id="GO:0009247">
    <property type="term" value="P:glycolipid biosynthetic process"/>
    <property type="evidence" value="ECO:0007669"/>
    <property type="project" value="UniProtKB-ARBA"/>
</dbReference>
<keyword evidence="4" id="KW-0808">Transferase</keyword>
<keyword evidence="3" id="KW-0997">Cell inner membrane</keyword>
<name>A0AA40ZU85_9BACT</name>
<evidence type="ECO:0000256" key="6">
    <source>
        <dbReference type="ARBA" id="ARBA00023315"/>
    </source>
</evidence>
<dbReference type="PANTHER" id="PTHR30606:SF10">
    <property type="entry name" value="PHOSPHATIDYLINOSITOL MANNOSIDE ACYLTRANSFERASE"/>
    <property type="match status" value="1"/>
</dbReference>
<evidence type="ECO:0000256" key="2">
    <source>
        <dbReference type="ARBA" id="ARBA00022475"/>
    </source>
</evidence>
<dbReference type="Pfam" id="PF03279">
    <property type="entry name" value="Lip_A_acyltrans"/>
    <property type="match status" value="1"/>
</dbReference>
<keyword evidence="5 7" id="KW-0472">Membrane</keyword>
<comment type="subcellular location">
    <subcellularLocation>
        <location evidence="1">Cell inner membrane</location>
    </subcellularLocation>
</comment>
<evidence type="ECO:0000256" key="5">
    <source>
        <dbReference type="ARBA" id="ARBA00023136"/>
    </source>
</evidence>
<evidence type="ECO:0000313" key="9">
    <source>
        <dbReference type="Proteomes" id="UP000698924"/>
    </source>
</evidence>
<dbReference type="AlphaFoldDB" id="A0AA40ZU85"/>
<evidence type="ECO:0000256" key="4">
    <source>
        <dbReference type="ARBA" id="ARBA00022679"/>
    </source>
</evidence>
<comment type="caution">
    <text evidence="8">The sequence shown here is derived from an EMBL/GenBank/DDBJ whole genome shotgun (WGS) entry which is preliminary data.</text>
</comment>
<evidence type="ECO:0000313" key="8">
    <source>
        <dbReference type="EMBL" id="MBM6858010.1"/>
    </source>
</evidence>
<evidence type="ECO:0000256" key="1">
    <source>
        <dbReference type="ARBA" id="ARBA00004533"/>
    </source>
</evidence>
<keyword evidence="6" id="KW-0012">Acyltransferase</keyword>